<dbReference type="AlphaFoldDB" id="A0A9E7QZG2"/>
<dbReference type="KEGG" id="ssai:N0B31_11380"/>
<dbReference type="RefSeq" id="WP_260591748.1">
    <property type="nucleotide sequence ID" value="NZ_CP104003.1"/>
</dbReference>
<dbReference type="InterPro" id="IPR001296">
    <property type="entry name" value="Glyco_trans_1"/>
</dbReference>
<feature type="domain" description="Glycosyltransferase subfamily 4-like N-terminal" evidence="2">
    <location>
        <begin position="16"/>
        <end position="177"/>
    </location>
</feature>
<evidence type="ECO:0000313" key="4">
    <source>
        <dbReference type="Proteomes" id="UP001057580"/>
    </source>
</evidence>
<dbReference type="CDD" id="cd03801">
    <property type="entry name" value="GT4_PimA-like"/>
    <property type="match status" value="1"/>
</dbReference>
<evidence type="ECO:0000259" key="1">
    <source>
        <dbReference type="Pfam" id="PF00534"/>
    </source>
</evidence>
<name>A0A9E7QZG2_9EURY</name>
<dbReference type="EMBL" id="CP104003">
    <property type="protein sequence ID" value="UWM52753.1"/>
    <property type="molecule type" value="Genomic_DNA"/>
</dbReference>
<accession>A0A9E7QZG2</accession>
<gene>
    <name evidence="3" type="ORF">N0B31_11380</name>
</gene>
<dbReference type="Gene3D" id="3.40.50.2000">
    <property type="entry name" value="Glycogen Phosphorylase B"/>
    <property type="match status" value="2"/>
</dbReference>
<evidence type="ECO:0000259" key="2">
    <source>
        <dbReference type="Pfam" id="PF13439"/>
    </source>
</evidence>
<dbReference type="Proteomes" id="UP001057580">
    <property type="component" value="Chromosome"/>
</dbReference>
<dbReference type="Pfam" id="PF00534">
    <property type="entry name" value="Glycos_transf_1"/>
    <property type="match status" value="1"/>
</dbReference>
<dbReference type="SUPFAM" id="SSF53756">
    <property type="entry name" value="UDP-Glycosyltransferase/glycogen phosphorylase"/>
    <property type="match status" value="1"/>
</dbReference>
<reference evidence="3" key="1">
    <citation type="submission" date="2022-09" db="EMBL/GenBank/DDBJ databases">
        <title>Diverse halophilic archaea isolated from saline environments.</title>
        <authorList>
            <person name="Cui H.-L."/>
        </authorList>
    </citation>
    <scope>NUCLEOTIDE SEQUENCE</scope>
    <source>
        <strain evidence="3">ZS-35-S2</strain>
    </source>
</reference>
<evidence type="ECO:0000313" key="3">
    <source>
        <dbReference type="EMBL" id="UWM52753.1"/>
    </source>
</evidence>
<dbReference type="Pfam" id="PF13439">
    <property type="entry name" value="Glyco_transf_4"/>
    <property type="match status" value="1"/>
</dbReference>
<sequence length="364" mass="39892">MRILRVAQKAYPDVTGGGAYHVHAMSRDQAAMGHDVTLLTVGEGPRREFRDGYEVLRYPSWGAVVGNDIAPGVAWHLVSHADEFDVVHAHSHLYFSTNLAAAFRQLSETPLAITNHGLFSQNAPEEVFHWYLKTVGKWTFNSADVLFCYTDPDRERLREYGVMTDVAVVPNGIDTERFTPGDKIHHAMPDGTNVLFVGRLVEGKRPGDALEGFVGVVEEHPDASMVFAGEGALREELRCRAETLGIAESVRFLGHLEYEEMPSVYRGANVLVLPSRAEGLPRTVLEAMASGVPVVSSHLDHTAPVVRQGGKTVPVGDVEGYAVALNQVLSSQTQLGEQGRRAVVNGFRWENTVAQTTAQLAEIR</sequence>
<dbReference type="GO" id="GO:0016757">
    <property type="term" value="F:glycosyltransferase activity"/>
    <property type="evidence" value="ECO:0007669"/>
    <property type="project" value="InterPro"/>
</dbReference>
<dbReference type="InterPro" id="IPR050194">
    <property type="entry name" value="Glycosyltransferase_grp1"/>
</dbReference>
<dbReference type="InterPro" id="IPR028098">
    <property type="entry name" value="Glyco_trans_4-like_N"/>
</dbReference>
<protein>
    <submittedName>
        <fullName evidence="3">Glycosyltransferase family 4 protein</fullName>
    </submittedName>
</protein>
<dbReference type="PANTHER" id="PTHR45947:SF3">
    <property type="entry name" value="SULFOQUINOVOSYL TRANSFERASE SQD2"/>
    <property type="match status" value="1"/>
</dbReference>
<keyword evidence="4" id="KW-1185">Reference proteome</keyword>
<dbReference type="GeneID" id="74943032"/>
<feature type="domain" description="Glycosyl transferase family 1" evidence="1">
    <location>
        <begin position="192"/>
        <end position="338"/>
    </location>
</feature>
<dbReference type="PANTHER" id="PTHR45947">
    <property type="entry name" value="SULFOQUINOVOSYL TRANSFERASE SQD2"/>
    <property type="match status" value="1"/>
</dbReference>
<proteinExistence type="predicted"/>
<organism evidence="3 4">
    <name type="scientific">Salinirubellus salinus</name>
    <dbReference type="NCBI Taxonomy" id="1364945"/>
    <lineage>
        <taxon>Archaea</taxon>
        <taxon>Methanobacteriati</taxon>
        <taxon>Methanobacteriota</taxon>
        <taxon>Stenosarchaea group</taxon>
        <taxon>Halobacteria</taxon>
        <taxon>Halobacteriales</taxon>
        <taxon>Natronomonadaceae</taxon>
        <taxon>Salinirubellus</taxon>
    </lineage>
</organism>